<dbReference type="InterPro" id="IPR003495">
    <property type="entry name" value="CobW/HypB/UreG_nucleotide-bd"/>
</dbReference>
<dbReference type="CDD" id="cd03112">
    <property type="entry name" value="CobW-like"/>
    <property type="match status" value="1"/>
</dbReference>
<accession>J0ZS51</accession>
<keyword evidence="1" id="KW-0547">Nucleotide-binding</keyword>
<dbReference type="Pfam" id="PF07683">
    <property type="entry name" value="CobW_C"/>
    <property type="match status" value="1"/>
</dbReference>
<comment type="catalytic activity">
    <reaction evidence="6">
        <text>GTP + H2O = GDP + phosphate + H(+)</text>
        <dbReference type="Rhea" id="RHEA:19669"/>
        <dbReference type="ChEBI" id="CHEBI:15377"/>
        <dbReference type="ChEBI" id="CHEBI:15378"/>
        <dbReference type="ChEBI" id="CHEBI:37565"/>
        <dbReference type="ChEBI" id="CHEBI:43474"/>
        <dbReference type="ChEBI" id="CHEBI:58189"/>
    </reaction>
    <physiologicalReaction direction="left-to-right" evidence="6">
        <dbReference type="Rhea" id="RHEA:19670"/>
    </physiologicalReaction>
</comment>
<keyword evidence="3" id="KW-0143">Chaperone</keyword>
<dbReference type="SMART" id="SM00833">
    <property type="entry name" value="CobW_C"/>
    <property type="match status" value="1"/>
</dbReference>
<dbReference type="RefSeq" id="WP_008037655.1">
    <property type="nucleotide sequence ID" value="NZ_JH725147.1"/>
</dbReference>
<keyword evidence="9" id="KW-1185">Reference proteome</keyword>
<dbReference type="EMBL" id="AIMB01000002">
    <property type="protein sequence ID" value="EJF91553.1"/>
    <property type="molecule type" value="Genomic_DNA"/>
</dbReference>
<dbReference type="GO" id="GO:0005737">
    <property type="term" value="C:cytoplasm"/>
    <property type="evidence" value="ECO:0007669"/>
    <property type="project" value="TreeGrafter"/>
</dbReference>
<reference evidence="8 9" key="1">
    <citation type="submission" date="2012-03" db="EMBL/GenBank/DDBJ databases">
        <title>The Genome Sequence of Bartonella tamiae Th239.</title>
        <authorList>
            <consortium name="The Broad Institute Genome Sequencing Platform"/>
            <consortium name="The Broad Institute Genome Sequencing Center for Infectious Disease"/>
            <person name="Feldgarden M."/>
            <person name="Kirby J."/>
            <person name="Kosoy M."/>
            <person name="Birtles R."/>
            <person name="Probert W.S."/>
            <person name="Chiaraviglio L."/>
            <person name="Young S.K."/>
            <person name="Zeng Q."/>
            <person name="Gargeya S."/>
            <person name="Fitzgerald M."/>
            <person name="Haas B."/>
            <person name="Abouelleil A."/>
            <person name="Alvarado L."/>
            <person name="Arachchi H.M."/>
            <person name="Berlin A."/>
            <person name="Chapman S.B."/>
            <person name="Gearin G."/>
            <person name="Goldberg J."/>
            <person name="Griggs A."/>
            <person name="Gujja S."/>
            <person name="Hansen M."/>
            <person name="Heiman D."/>
            <person name="Howarth C."/>
            <person name="Larimer J."/>
            <person name="Lui A."/>
            <person name="MacDonald P.J.P."/>
            <person name="McCowen C."/>
            <person name="Montmayeur A."/>
            <person name="Murphy C."/>
            <person name="Neiman D."/>
            <person name="Pearson M."/>
            <person name="Priest M."/>
            <person name="Roberts A."/>
            <person name="Saif S."/>
            <person name="Shea T."/>
            <person name="Sisk P."/>
            <person name="Stolte C."/>
            <person name="Sykes S."/>
            <person name="Wortman J."/>
            <person name="Nusbaum C."/>
            <person name="Birren B."/>
        </authorList>
    </citation>
    <scope>NUCLEOTIDE SEQUENCE [LARGE SCALE GENOMIC DNA]</scope>
    <source>
        <strain evidence="8 9">Th239</strain>
    </source>
</reference>
<dbReference type="SUPFAM" id="SSF52540">
    <property type="entry name" value="P-loop containing nucleoside triphosphate hydrolases"/>
    <property type="match status" value="1"/>
</dbReference>
<dbReference type="PATRIC" id="fig|1094558.3.peg.280"/>
<evidence type="ECO:0000256" key="6">
    <source>
        <dbReference type="ARBA" id="ARBA00049117"/>
    </source>
</evidence>
<dbReference type="eggNOG" id="COG0523">
    <property type="taxonomic scope" value="Bacteria"/>
</dbReference>
<dbReference type="InterPro" id="IPR011629">
    <property type="entry name" value="CobW-like_C"/>
</dbReference>
<dbReference type="InterPro" id="IPR036627">
    <property type="entry name" value="CobW-likC_sf"/>
</dbReference>
<dbReference type="GO" id="GO:0000166">
    <property type="term" value="F:nucleotide binding"/>
    <property type="evidence" value="ECO:0007669"/>
    <property type="project" value="UniProtKB-KW"/>
</dbReference>
<dbReference type="STRING" id="1094558.ME5_00248"/>
<evidence type="ECO:0000256" key="5">
    <source>
        <dbReference type="ARBA" id="ARBA00045658"/>
    </source>
</evidence>
<evidence type="ECO:0000313" key="8">
    <source>
        <dbReference type="EMBL" id="EJF91553.1"/>
    </source>
</evidence>
<dbReference type="SUPFAM" id="SSF90002">
    <property type="entry name" value="Hypothetical protein YjiA, C-terminal domain"/>
    <property type="match status" value="1"/>
</dbReference>
<evidence type="ECO:0000256" key="2">
    <source>
        <dbReference type="ARBA" id="ARBA00022801"/>
    </source>
</evidence>
<comment type="similarity">
    <text evidence="4">Belongs to the SIMIBI class G3E GTPase family. ZNG1 subfamily.</text>
</comment>
<evidence type="ECO:0000259" key="7">
    <source>
        <dbReference type="SMART" id="SM00833"/>
    </source>
</evidence>
<comment type="caution">
    <text evidence="8">The sequence shown here is derived from an EMBL/GenBank/DDBJ whole genome shotgun (WGS) entry which is preliminary data.</text>
</comment>
<name>J0ZS51_9HYPH</name>
<keyword evidence="2" id="KW-0378">Hydrolase</keyword>
<comment type="function">
    <text evidence="5">Zinc chaperone that directly transfers zinc cofactor to target proteins, thereby activating them. Zinc is transferred from the CXCC motif in the GTPase domain to the zinc binding site in target proteins in a process requiring GTP hydrolysis.</text>
</comment>
<dbReference type="AlphaFoldDB" id="J0ZS51"/>
<evidence type="ECO:0000256" key="4">
    <source>
        <dbReference type="ARBA" id="ARBA00034320"/>
    </source>
</evidence>
<organism evidence="8 9">
    <name type="scientific">Bartonella tamiae Th239</name>
    <dbReference type="NCBI Taxonomy" id="1094558"/>
    <lineage>
        <taxon>Bacteria</taxon>
        <taxon>Pseudomonadati</taxon>
        <taxon>Pseudomonadota</taxon>
        <taxon>Alphaproteobacteria</taxon>
        <taxon>Hyphomicrobiales</taxon>
        <taxon>Bartonellaceae</taxon>
        <taxon>Bartonella</taxon>
    </lineage>
</organism>
<dbReference type="OrthoDB" id="9808822at2"/>
<evidence type="ECO:0000313" key="9">
    <source>
        <dbReference type="Proteomes" id="UP000008952"/>
    </source>
</evidence>
<feature type="domain" description="CobW C-terminal" evidence="7">
    <location>
        <begin position="243"/>
        <end position="338"/>
    </location>
</feature>
<dbReference type="GO" id="GO:0016787">
    <property type="term" value="F:hydrolase activity"/>
    <property type="evidence" value="ECO:0007669"/>
    <property type="project" value="UniProtKB-KW"/>
</dbReference>
<proteinExistence type="inferred from homology"/>
<evidence type="ECO:0000256" key="1">
    <source>
        <dbReference type="ARBA" id="ARBA00022741"/>
    </source>
</evidence>
<dbReference type="Proteomes" id="UP000008952">
    <property type="component" value="Unassembled WGS sequence"/>
</dbReference>
<protein>
    <recommendedName>
        <fullName evidence="7">CobW C-terminal domain-containing protein</fullName>
    </recommendedName>
</protein>
<dbReference type="HOGENOM" id="CLU_017452_0_2_5"/>
<dbReference type="InterPro" id="IPR027417">
    <property type="entry name" value="P-loop_NTPase"/>
</dbReference>
<gene>
    <name evidence="8" type="ORF">ME5_00248</name>
</gene>
<sequence length="363" mass="40379">MIPSSKRIPVTVLTGFLGAGKTTFLNHLLKDVSLKDTAVIVNEFGEVGIDHLLVETAAEGIIELSDGCLCCTMRGDLLDTLAHLIDRLQTGRLKQLERVIIETTGLADPAPILQAVIGHPIMQSFFEIDGVITLVDAVNAAATLDKHEEALRQIAFADRLLITKTDLLDNHALSKTLIDKIKKLNSTAKLYINDEKHLKPQDMIGIDDFALEAKLSMMSSFDMLEHEEGHHHHHDVNRHDDTIRAFSLLHDGTISYRALEAFIDILRATMGAQILRMKGIVALSEDPSKPVIIHGVQTVFHPPIMLEKWPDENRQTRLVLITDSIDEKAIRDMFDAFLSKPSIDTADRQAMMENPLAIPGLKF</sequence>
<dbReference type="Gene3D" id="3.30.1220.10">
    <property type="entry name" value="CobW-like, C-terminal domain"/>
    <property type="match status" value="1"/>
</dbReference>
<dbReference type="InterPro" id="IPR051316">
    <property type="entry name" value="Zinc-reg_GTPase_activator"/>
</dbReference>
<dbReference type="Gene3D" id="3.40.50.300">
    <property type="entry name" value="P-loop containing nucleotide triphosphate hydrolases"/>
    <property type="match status" value="1"/>
</dbReference>
<dbReference type="PANTHER" id="PTHR13748:SF62">
    <property type="entry name" value="COBW DOMAIN-CONTAINING PROTEIN"/>
    <property type="match status" value="1"/>
</dbReference>
<dbReference type="Pfam" id="PF02492">
    <property type="entry name" value="cobW"/>
    <property type="match status" value="1"/>
</dbReference>
<dbReference type="PANTHER" id="PTHR13748">
    <property type="entry name" value="COBW-RELATED"/>
    <property type="match status" value="1"/>
</dbReference>
<evidence type="ECO:0000256" key="3">
    <source>
        <dbReference type="ARBA" id="ARBA00023186"/>
    </source>
</evidence>